<evidence type="ECO:0008006" key="3">
    <source>
        <dbReference type="Google" id="ProtNLM"/>
    </source>
</evidence>
<dbReference type="RefSeq" id="WP_353423124.1">
    <property type="nucleotide sequence ID" value="NZ_CP117826.1"/>
</dbReference>
<dbReference type="AlphaFoldDB" id="A0AAU8A6B8"/>
<feature type="region of interest" description="Disordered" evidence="1">
    <location>
        <begin position="1"/>
        <end position="67"/>
    </location>
</feature>
<protein>
    <recommendedName>
        <fullName evidence="3">DUF4355 domain-containing protein</fullName>
    </recommendedName>
</protein>
<feature type="region of interest" description="Disordered" evidence="1">
    <location>
        <begin position="242"/>
        <end position="272"/>
    </location>
</feature>
<dbReference type="EMBL" id="CP117826">
    <property type="protein sequence ID" value="XCC61718.1"/>
    <property type="molecule type" value="Genomic_DNA"/>
</dbReference>
<evidence type="ECO:0000256" key="1">
    <source>
        <dbReference type="SAM" id="MobiDB-lite"/>
    </source>
</evidence>
<gene>
    <name evidence="2" type="ORF">PUP29_09290</name>
</gene>
<name>A0AAU8A6B8_9FIRM</name>
<organism evidence="2">
    <name type="scientific">Christensenella massiliensis</name>
    <dbReference type="NCBI Taxonomy" id="1805714"/>
    <lineage>
        <taxon>Bacteria</taxon>
        <taxon>Bacillati</taxon>
        <taxon>Bacillota</taxon>
        <taxon>Clostridia</taxon>
        <taxon>Christensenellales</taxon>
        <taxon>Christensenellaceae</taxon>
        <taxon>Christensenella</taxon>
    </lineage>
</organism>
<reference evidence="2" key="1">
    <citation type="submission" date="2023-02" db="EMBL/GenBank/DDBJ databases">
        <title>Gut commensal Christensenella minuta modulates host metabolism via a new class of secondary bile acids.</title>
        <authorList>
            <person name="Liu C."/>
        </authorList>
    </citation>
    <scope>NUCLEOTIDE SEQUENCE</scope>
    <source>
        <strain evidence="2">CA70</strain>
    </source>
</reference>
<accession>A0AAU8A6B8</accession>
<evidence type="ECO:0000313" key="2">
    <source>
        <dbReference type="EMBL" id="XCC61718.1"/>
    </source>
</evidence>
<feature type="compositionally biased region" description="Basic and acidic residues" evidence="1">
    <location>
        <begin position="1"/>
        <end position="10"/>
    </location>
</feature>
<feature type="compositionally biased region" description="Acidic residues" evidence="1">
    <location>
        <begin position="37"/>
        <end position="62"/>
    </location>
</feature>
<proteinExistence type="predicted"/>
<sequence>MEENMARMEETSAMDSFTDSGEGAALEETAQEWNDKDFEDAFDGTEPEETGEAEAEAADAGEAEVSPEGKITVGGREYAAADVERLLSRLTELQAQVNTVPPERAFLERIAALSGMDVDAFMKDGEKMLLGHQAQARTAQLMEQGLPEEMARHVAQLEAEREAAKNAETVRGRAEAVMQAERTQSEAQMRANVKEFARMFPDVREIPEEVIAEIERTGETPVVAYQNYLLGQKEKELAALRQAEKNKRSTTGSVKGTPKGTEDSFLVGLFGE</sequence>